<name>A0A914ACZ1_PATMI</name>
<keyword evidence="5" id="KW-0297">G-protein coupled receptor</keyword>
<dbReference type="CDD" id="cd00637">
    <property type="entry name" value="7tm_classA_rhodopsin-like"/>
    <property type="match status" value="1"/>
</dbReference>
<evidence type="ECO:0000256" key="5">
    <source>
        <dbReference type="ARBA" id="ARBA00023040"/>
    </source>
</evidence>
<accession>A0A914ACZ1</accession>
<dbReference type="GeneID" id="119731962"/>
<dbReference type="InterPro" id="IPR000276">
    <property type="entry name" value="GPCR_Rhodpsn"/>
</dbReference>
<proteinExistence type="predicted"/>
<reference evidence="11" key="1">
    <citation type="submission" date="2022-11" db="UniProtKB">
        <authorList>
            <consortium name="EnsemblMetazoa"/>
        </authorList>
    </citation>
    <scope>IDENTIFICATION</scope>
</reference>
<feature type="transmembrane region" description="Helical" evidence="9">
    <location>
        <begin position="38"/>
        <end position="56"/>
    </location>
</feature>
<dbReference type="Gene3D" id="1.20.1070.10">
    <property type="entry name" value="Rhodopsin 7-helix transmembrane proteins"/>
    <property type="match status" value="1"/>
</dbReference>
<dbReference type="EnsemblMetazoa" id="XM_038205286.1">
    <property type="protein sequence ID" value="XP_038061214.1"/>
    <property type="gene ID" value="LOC119731962"/>
</dbReference>
<keyword evidence="3 9" id="KW-0812">Transmembrane</keyword>
<feature type="domain" description="G-protein coupled receptors family 1 profile" evidence="10">
    <location>
        <begin position="1"/>
        <end position="90"/>
    </location>
</feature>
<feature type="transmembrane region" description="Helical" evidence="9">
    <location>
        <begin position="76"/>
        <end position="93"/>
    </location>
</feature>
<dbReference type="GO" id="GO:0004930">
    <property type="term" value="F:G protein-coupled receptor activity"/>
    <property type="evidence" value="ECO:0007669"/>
    <property type="project" value="UniProtKB-KW"/>
</dbReference>
<evidence type="ECO:0000256" key="9">
    <source>
        <dbReference type="SAM" id="Phobius"/>
    </source>
</evidence>
<dbReference type="InterPro" id="IPR017452">
    <property type="entry name" value="GPCR_Rhodpsn_7TM"/>
</dbReference>
<keyword evidence="7" id="KW-0675">Receptor</keyword>
<keyword evidence="8" id="KW-0807">Transducer</keyword>
<evidence type="ECO:0000313" key="11">
    <source>
        <dbReference type="EnsemblMetazoa" id="XP_038061214.1"/>
    </source>
</evidence>
<evidence type="ECO:0000256" key="3">
    <source>
        <dbReference type="ARBA" id="ARBA00022692"/>
    </source>
</evidence>
<evidence type="ECO:0000256" key="1">
    <source>
        <dbReference type="ARBA" id="ARBA00004651"/>
    </source>
</evidence>
<dbReference type="GO" id="GO:0005886">
    <property type="term" value="C:plasma membrane"/>
    <property type="evidence" value="ECO:0007669"/>
    <property type="project" value="UniProtKB-SubCell"/>
</dbReference>
<dbReference type="RefSeq" id="XP_038061214.1">
    <property type="nucleotide sequence ID" value="XM_038205286.1"/>
</dbReference>
<dbReference type="InterPro" id="IPR050569">
    <property type="entry name" value="TAAR"/>
</dbReference>
<dbReference type="SUPFAM" id="SSF81321">
    <property type="entry name" value="Family A G protein-coupled receptor-like"/>
    <property type="match status" value="1"/>
</dbReference>
<dbReference type="Proteomes" id="UP000887568">
    <property type="component" value="Unplaced"/>
</dbReference>
<evidence type="ECO:0000256" key="8">
    <source>
        <dbReference type="ARBA" id="ARBA00023224"/>
    </source>
</evidence>
<evidence type="ECO:0000256" key="7">
    <source>
        <dbReference type="ARBA" id="ARBA00023170"/>
    </source>
</evidence>
<evidence type="ECO:0000256" key="6">
    <source>
        <dbReference type="ARBA" id="ARBA00023136"/>
    </source>
</evidence>
<dbReference type="PANTHER" id="PTHR24249">
    <property type="entry name" value="HISTAMINE RECEPTOR-RELATED G-PROTEIN COUPLED RECEPTOR"/>
    <property type="match status" value="1"/>
</dbReference>
<protein>
    <recommendedName>
        <fullName evidence="10">G-protein coupled receptors family 1 profile domain-containing protein</fullName>
    </recommendedName>
</protein>
<sequence length="121" mass="13965">MICLYSRLIQISRRHERRARANDPYGANNIQDNKALKVFLLVTLTFAGCHTPFFVWKTVEGITGNAIPHWLEFAFAWLPVSNSAFNVFIYCLFHRVYRETAKKILAERFPCFKGSVAPVNI</sequence>
<evidence type="ECO:0000256" key="4">
    <source>
        <dbReference type="ARBA" id="ARBA00022989"/>
    </source>
</evidence>
<dbReference type="Pfam" id="PF00001">
    <property type="entry name" value="7tm_1"/>
    <property type="match status" value="1"/>
</dbReference>
<keyword evidence="2" id="KW-1003">Cell membrane</keyword>
<keyword evidence="12" id="KW-1185">Reference proteome</keyword>
<evidence type="ECO:0000313" key="12">
    <source>
        <dbReference type="Proteomes" id="UP000887568"/>
    </source>
</evidence>
<dbReference type="OMA" id="VANSACN"/>
<keyword evidence="4 9" id="KW-1133">Transmembrane helix</keyword>
<dbReference type="PROSITE" id="PS50262">
    <property type="entry name" value="G_PROTEIN_RECEP_F1_2"/>
    <property type="match status" value="1"/>
</dbReference>
<organism evidence="11 12">
    <name type="scientific">Patiria miniata</name>
    <name type="common">Bat star</name>
    <name type="synonym">Asterina miniata</name>
    <dbReference type="NCBI Taxonomy" id="46514"/>
    <lineage>
        <taxon>Eukaryota</taxon>
        <taxon>Metazoa</taxon>
        <taxon>Echinodermata</taxon>
        <taxon>Eleutherozoa</taxon>
        <taxon>Asterozoa</taxon>
        <taxon>Asteroidea</taxon>
        <taxon>Valvatacea</taxon>
        <taxon>Valvatida</taxon>
        <taxon>Asterinidae</taxon>
        <taxon>Patiria</taxon>
    </lineage>
</organism>
<evidence type="ECO:0000256" key="2">
    <source>
        <dbReference type="ARBA" id="ARBA00022475"/>
    </source>
</evidence>
<comment type="subcellular location">
    <subcellularLocation>
        <location evidence="1">Cell membrane</location>
        <topology evidence="1">Multi-pass membrane protein</topology>
    </subcellularLocation>
</comment>
<keyword evidence="6 9" id="KW-0472">Membrane</keyword>
<evidence type="ECO:0000259" key="10">
    <source>
        <dbReference type="PROSITE" id="PS50262"/>
    </source>
</evidence>
<dbReference type="AlphaFoldDB" id="A0A914ACZ1"/>
<dbReference type="OrthoDB" id="9615015at2759"/>